<dbReference type="GO" id="GO:0005525">
    <property type="term" value="F:GTP binding"/>
    <property type="evidence" value="ECO:0007669"/>
    <property type="project" value="UniProtKB-UniRule"/>
</dbReference>
<feature type="region of interest" description="Disordered" evidence="11">
    <location>
        <begin position="192"/>
        <end position="215"/>
    </location>
</feature>
<dbReference type="OrthoDB" id="9804921at2"/>
<keyword evidence="3 10" id="KW-0132">Cell division</keyword>
<dbReference type="AlphaFoldDB" id="A0A191ZI42"/>
<dbReference type="NCBIfam" id="TIGR03598">
    <property type="entry name" value="GTPase_YsxC"/>
    <property type="match status" value="1"/>
</dbReference>
<dbReference type="HAMAP" id="MF_00321">
    <property type="entry name" value="GTPase_EngB"/>
    <property type="match status" value="1"/>
</dbReference>
<evidence type="ECO:0000256" key="1">
    <source>
        <dbReference type="ARBA" id="ARBA00001946"/>
    </source>
</evidence>
<gene>
    <name evidence="10" type="primary">engB</name>
    <name evidence="13" type="ORF">A9404_09345</name>
</gene>
<sequence length="215" mass="23457">MVDFRAAFFIKSAPSPMGLDADIGREIAFAGRSNAGKSTVLNALVGQKSLARTSRTPGRTQLINLFGLGDESRRLVDLPGYGYAKVPAAMRQRWGVALAKYFAERRSLAGVVVIMDIRHPLKDSDRQMIDFALDRDLPVLCLLNKADKLSNNEISKTVLSLRRDAALSQVSWLPFSGLRGLGVPEARSLLSEWLSESEPEDERADAEPSEGTPAG</sequence>
<dbReference type="Gene3D" id="3.40.50.300">
    <property type="entry name" value="P-loop containing nucleotide triphosphate hydrolases"/>
    <property type="match status" value="1"/>
</dbReference>
<protein>
    <recommendedName>
        <fullName evidence="10">Probable GTP-binding protein EngB</fullName>
    </recommendedName>
</protein>
<dbReference type="Proteomes" id="UP000078596">
    <property type="component" value="Chromosome"/>
</dbReference>
<dbReference type="Pfam" id="PF01926">
    <property type="entry name" value="MMR_HSR1"/>
    <property type="match status" value="1"/>
</dbReference>
<evidence type="ECO:0000256" key="7">
    <source>
        <dbReference type="ARBA" id="ARBA00023134"/>
    </source>
</evidence>
<evidence type="ECO:0000256" key="9">
    <source>
        <dbReference type="ARBA" id="ARBA00023306"/>
    </source>
</evidence>
<keyword evidence="8 10" id="KW-0717">Septation</keyword>
<dbReference type="FunFam" id="3.40.50.300:FF:000098">
    <property type="entry name" value="Probable GTP-binding protein EngB"/>
    <property type="match status" value="1"/>
</dbReference>
<name>A0A191ZI42_9GAMM</name>
<dbReference type="GO" id="GO:0000917">
    <property type="term" value="P:division septum assembly"/>
    <property type="evidence" value="ECO:0007669"/>
    <property type="project" value="UniProtKB-KW"/>
</dbReference>
<dbReference type="SUPFAM" id="SSF52540">
    <property type="entry name" value="P-loop containing nucleoside triphosphate hydrolases"/>
    <property type="match status" value="1"/>
</dbReference>
<reference evidence="13 14" key="1">
    <citation type="submission" date="2016-06" db="EMBL/GenBank/DDBJ databases">
        <title>Insight into the functional genes involving in sulfur oxidation in Pearl River water.</title>
        <authorList>
            <person name="Luo J."/>
            <person name="Tan X."/>
            <person name="Lin W."/>
        </authorList>
    </citation>
    <scope>NUCLEOTIDE SEQUENCE [LARGE SCALE GENOMIC DNA]</scope>
    <source>
        <strain evidence="13 14">LS2</strain>
    </source>
</reference>
<dbReference type="GO" id="GO:0046872">
    <property type="term" value="F:metal ion binding"/>
    <property type="evidence" value="ECO:0007669"/>
    <property type="project" value="UniProtKB-KW"/>
</dbReference>
<evidence type="ECO:0000256" key="3">
    <source>
        <dbReference type="ARBA" id="ARBA00022618"/>
    </source>
</evidence>
<evidence type="ECO:0000256" key="6">
    <source>
        <dbReference type="ARBA" id="ARBA00022842"/>
    </source>
</evidence>
<dbReference type="InterPro" id="IPR027417">
    <property type="entry name" value="P-loop_NTPase"/>
</dbReference>
<dbReference type="PANTHER" id="PTHR11649:SF13">
    <property type="entry name" value="ENGB-TYPE G DOMAIN-CONTAINING PROTEIN"/>
    <property type="match status" value="1"/>
</dbReference>
<dbReference type="PANTHER" id="PTHR11649">
    <property type="entry name" value="MSS1/TRME-RELATED GTP-BINDING PROTEIN"/>
    <property type="match status" value="1"/>
</dbReference>
<keyword evidence="14" id="KW-1185">Reference proteome</keyword>
<dbReference type="PROSITE" id="PS51706">
    <property type="entry name" value="G_ENGB"/>
    <property type="match status" value="1"/>
</dbReference>
<dbReference type="CDD" id="cd01876">
    <property type="entry name" value="YihA_EngB"/>
    <property type="match status" value="1"/>
</dbReference>
<proteinExistence type="inferred from homology"/>
<comment type="cofactor">
    <cofactor evidence="1">
        <name>Mg(2+)</name>
        <dbReference type="ChEBI" id="CHEBI:18420"/>
    </cofactor>
</comment>
<evidence type="ECO:0000256" key="8">
    <source>
        <dbReference type="ARBA" id="ARBA00023210"/>
    </source>
</evidence>
<dbReference type="InterPro" id="IPR006073">
    <property type="entry name" value="GTP-bd"/>
</dbReference>
<evidence type="ECO:0000256" key="4">
    <source>
        <dbReference type="ARBA" id="ARBA00022723"/>
    </source>
</evidence>
<accession>A0A191ZI42</accession>
<evidence type="ECO:0000313" key="13">
    <source>
        <dbReference type="EMBL" id="ANJ67566.1"/>
    </source>
</evidence>
<evidence type="ECO:0000313" key="14">
    <source>
        <dbReference type="Proteomes" id="UP000078596"/>
    </source>
</evidence>
<dbReference type="RefSeq" id="WP_066100684.1">
    <property type="nucleotide sequence ID" value="NZ_CP016027.1"/>
</dbReference>
<comment type="similarity">
    <text evidence="2 10">Belongs to the TRAFAC class TrmE-Era-EngA-EngB-Septin-like GTPase superfamily. EngB GTPase family.</text>
</comment>
<dbReference type="EMBL" id="CP016027">
    <property type="protein sequence ID" value="ANJ67566.1"/>
    <property type="molecule type" value="Genomic_DNA"/>
</dbReference>
<evidence type="ECO:0000256" key="5">
    <source>
        <dbReference type="ARBA" id="ARBA00022741"/>
    </source>
</evidence>
<evidence type="ECO:0000256" key="11">
    <source>
        <dbReference type="SAM" id="MobiDB-lite"/>
    </source>
</evidence>
<feature type="domain" description="EngB-type G" evidence="12">
    <location>
        <begin position="23"/>
        <end position="196"/>
    </location>
</feature>
<dbReference type="KEGG" id="haz:A9404_09345"/>
<dbReference type="InterPro" id="IPR030393">
    <property type="entry name" value="G_ENGB_dom"/>
</dbReference>
<feature type="compositionally biased region" description="Acidic residues" evidence="11">
    <location>
        <begin position="195"/>
        <end position="208"/>
    </location>
</feature>
<evidence type="ECO:0000256" key="10">
    <source>
        <dbReference type="HAMAP-Rule" id="MF_00321"/>
    </source>
</evidence>
<evidence type="ECO:0000256" key="2">
    <source>
        <dbReference type="ARBA" id="ARBA00009638"/>
    </source>
</evidence>
<evidence type="ECO:0000259" key="12">
    <source>
        <dbReference type="PROSITE" id="PS51706"/>
    </source>
</evidence>
<keyword evidence="4" id="KW-0479">Metal-binding</keyword>
<dbReference type="GO" id="GO:0005829">
    <property type="term" value="C:cytosol"/>
    <property type="evidence" value="ECO:0007669"/>
    <property type="project" value="TreeGrafter"/>
</dbReference>
<comment type="function">
    <text evidence="10">Necessary for normal cell division and for the maintenance of normal septation.</text>
</comment>
<organism evidence="13 14">
    <name type="scientific">Halothiobacillus diazotrophicus</name>
    <dbReference type="NCBI Taxonomy" id="1860122"/>
    <lineage>
        <taxon>Bacteria</taxon>
        <taxon>Pseudomonadati</taxon>
        <taxon>Pseudomonadota</taxon>
        <taxon>Gammaproteobacteria</taxon>
        <taxon>Chromatiales</taxon>
        <taxon>Halothiobacillaceae</taxon>
        <taxon>Halothiobacillus</taxon>
    </lineage>
</organism>
<dbReference type="InterPro" id="IPR019987">
    <property type="entry name" value="GTP-bd_ribosome_bio_YsxC"/>
</dbReference>
<keyword evidence="5 10" id="KW-0547">Nucleotide-binding</keyword>
<keyword evidence="6" id="KW-0460">Magnesium</keyword>
<keyword evidence="7 10" id="KW-0342">GTP-binding</keyword>
<keyword evidence="9 10" id="KW-0131">Cell cycle</keyword>
<dbReference type="STRING" id="1860122.A9404_09345"/>